<comment type="subcellular location">
    <subcellularLocation>
        <location evidence="1">Membrane</location>
        <topology evidence="1">Multi-pass membrane protein</topology>
    </subcellularLocation>
</comment>
<dbReference type="InterPro" id="IPR052337">
    <property type="entry name" value="SAT4-like"/>
</dbReference>
<feature type="transmembrane region" description="Helical" evidence="7">
    <location>
        <begin position="75"/>
        <end position="93"/>
    </location>
</feature>
<dbReference type="PANTHER" id="PTHR33048:SF47">
    <property type="entry name" value="INTEGRAL MEMBRANE PROTEIN-RELATED"/>
    <property type="match status" value="1"/>
</dbReference>
<keyword evidence="4 7" id="KW-0472">Membrane</keyword>
<comment type="caution">
    <text evidence="9">The sequence shown here is derived from an EMBL/GenBank/DDBJ whole genome shotgun (WGS) entry which is preliminary data.</text>
</comment>
<feature type="transmembrane region" description="Helical" evidence="7">
    <location>
        <begin position="113"/>
        <end position="130"/>
    </location>
</feature>
<feature type="transmembrane region" description="Helical" evidence="7">
    <location>
        <begin position="193"/>
        <end position="217"/>
    </location>
</feature>
<feature type="transmembrane region" description="Helical" evidence="7">
    <location>
        <begin position="20"/>
        <end position="41"/>
    </location>
</feature>
<sequence>MDLSQPPPPPPPPLEADLSLGPVLLSFSLATATFAFSTTFVRFFCVYRAATAAAAGNGNGWSREKRRRMYRVDDWGSLIATLIALISTCFTLVESTTPSPVRALEYDVLGQPWYLMSVTFSKMAICLFYMRMLAGKGRQWRYLLGGLIFLMAVVNLAFALTVNLQCRPLEKIWRGGEVEGSCWDPKVQRDFGYFQGAFGVFTWFFLGGFGVVIGIGLGDGKKGWEYWGGFGVCFASGIFAIVRTARTAQTTGLGVYTLDHSYASLMATLEQNLGLIAANILTFGTLFTSSSSSSPRRRQERNPYQSTSSTRSRSSKKTGKSSLSRGGSITRSITRASSRASSHKSLHSTSAQPANGHKRQGHSASVSSLGSFHADNNHNHDKYDGDSRHSSSDDEGTYFEGEEIDLESGNWWPRGIIKTVSVEVVEEVNVDYVPDHATGEGSSSSSGGGGITRGEGSKKGVRNSAVIIPPPKARVKRGSVAFDEQAEEGEEMADWEVMLRGGPPR</sequence>
<dbReference type="Pfam" id="PF20684">
    <property type="entry name" value="Fung_rhodopsin"/>
    <property type="match status" value="1"/>
</dbReference>
<keyword evidence="10" id="KW-1185">Reference proteome</keyword>
<organism evidence="9 10">
    <name type="scientific">Cercophora samala</name>
    <dbReference type="NCBI Taxonomy" id="330535"/>
    <lineage>
        <taxon>Eukaryota</taxon>
        <taxon>Fungi</taxon>
        <taxon>Dikarya</taxon>
        <taxon>Ascomycota</taxon>
        <taxon>Pezizomycotina</taxon>
        <taxon>Sordariomycetes</taxon>
        <taxon>Sordariomycetidae</taxon>
        <taxon>Sordariales</taxon>
        <taxon>Lasiosphaeriaceae</taxon>
        <taxon>Cercophora</taxon>
    </lineage>
</organism>
<dbReference type="Proteomes" id="UP001174997">
    <property type="component" value="Unassembled WGS sequence"/>
</dbReference>
<evidence type="ECO:0000313" key="10">
    <source>
        <dbReference type="Proteomes" id="UP001174997"/>
    </source>
</evidence>
<evidence type="ECO:0000256" key="7">
    <source>
        <dbReference type="SAM" id="Phobius"/>
    </source>
</evidence>
<evidence type="ECO:0000256" key="5">
    <source>
        <dbReference type="ARBA" id="ARBA00038359"/>
    </source>
</evidence>
<keyword evidence="2 7" id="KW-0812">Transmembrane</keyword>
<evidence type="ECO:0000256" key="6">
    <source>
        <dbReference type="SAM" id="MobiDB-lite"/>
    </source>
</evidence>
<reference evidence="9" key="1">
    <citation type="submission" date="2023-06" db="EMBL/GenBank/DDBJ databases">
        <title>Genome-scale phylogeny and comparative genomics of the fungal order Sordariales.</title>
        <authorList>
            <consortium name="Lawrence Berkeley National Laboratory"/>
            <person name="Hensen N."/>
            <person name="Bonometti L."/>
            <person name="Westerberg I."/>
            <person name="Brannstrom I.O."/>
            <person name="Guillou S."/>
            <person name="Cros-Aarteil S."/>
            <person name="Calhoun S."/>
            <person name="Haridas S."/>
            <person name="Kuo A."/>
            <person name="Mondo S."/>
            <person name="Pangilinan J."/>
            <person name="Riley R."/>
            <person name="Labutti K."/>
            <person name="Andreopoulos B."/>
            <person name="Lipzen A."/>
            <person name="Chen C."/>
            <person name="Yanf M."/>
            <person name="Daum C."/>
            <person name="Ng V."/>
            <person name="Clum A."/>
            <person name="Steindorff A."/>
            <person name="Ohm R."/>
            <person name="Martin F."/>
            <person name="Silar P."/>
            <person name="Natvig D."/>
            <person name="Lalanne C."/>
            <person name="Gautier V."/>
            <person name="Ament-Velasquez S.L."/>
            <person name="Kruys A."/>
            <person name="Hutchinson M.I."/>
            <person name="Powell A.J."/>
            <person name="Barry K."/>
            <person name="Miller A.N."/>
            <person name="Grigoriev I.V."/>
            <person name="Debuchy R."/>
            <person name="Gladieux P."/>
            <person name="Thoren M.H."/>
            <person name="Johannesson H."/>
        </authorList>
    </citation>
    <scope>NUCLEOTIDE SEQUENCE</scope>
    <source>
        <strain evidence="9">CBS 307.81</strain>
    </source>
</reference>
<keyword evidence="3 7" id="KW-1133">Transmembrane helix</keyword>
<evidence type="ECO:0000259" key="8">
    <source>
        <dbReference type="Pfam" id="PF20684"/>
    </source>
</evidence>
<dbReference type="EMBL" id="JAULSY010000001">
    <property type="protein sequence ID" value="KAK0674406.1"/>
    <property type="molecule type" value="Genomic_DNA"/>
</dbReference>
<dbReference type="PANTHER" id="PTHR33048">
    <property type="entry name" value="PTH11-LIKE INTEGRAL MEMBRANE PROTEIN (AFU_ORTHOLOGUE AFUA_5G11245)"/>
    <property type="match status" value="1"/>
</dbReference>
<evidence type="ECO:0000256" key="2">
    <source>
        <dbReference type="ARBA" id="ARBA00022692"/>
    </source>
</evidence>
<accession>A0AA40DI25</accession>
<feature type="transmembrane region" description="Helical" evidence="7">
    <location>
        <begin position="142"/>
        <end position="164"/>
    </location>
</feature>
<evidence type="ECO:0000313" key="9">
    <source>
        <dbReference type="EMBL" id="KAK0674406.1"/>
    </source>
</evidence>
<feature type="region of interest" description="Disordered" evidence="6">
    <location>
        <begin position="434"/>
        <end position="505"/>
    </location>
</feature>
<feature type="compositionally biased region" description="Acidic residues" evidence="6">
    <location>
        <begin position="484"/>
        <end position="494"/>
    </location>
</feature>
<dbReference type="InterPro" id="IPR049326">
    <property type="entry name" value="Rhodopsin_dom_fungi"/>
</dbReference>
<comment type="similarity">
    <text evidence="5">Belongs to the SAT4 family.</text>
</comment>
<feature type="domain" description="Rhodopsin" evidence="8">
    <location>
        <begin position="61"/>
        <end position="287"/>
    </location>
</feature>
<dbReference type="GO" id="GO:0016020">
    <property type="term" value="C:membrane"/>
    <property type="evidence" value="ECO:0007669"/>
    <property type="project" value="UniProtKB-SubCell"/>
</dbReference>
<feature type="transmembrane region" description="Helical" evidence="7">
    <location>
        <begin position="224"/>
        <end position="242"/>
    </location>
</feature>
<evidence type="ECO:0000256" key="4">
    <source>
        <dbReference type="ARBA" id="ARBA00023136"/>
    </source>
</evidence>
<evidence type="ECO:0000256" key="3">
    <source>
        <dbReference type="ARBA" id="ARBA00022989"/>
    </source>
</evidence>
<feature type="compositionally biased region" description="Basic and acidic residues" evidence="6">
    <location>
        <begin position="375"/>
        <end position="392"/>
    </location>
</feature>
<protein>
    <recommendedName>
        <fullName evidence="8">Rhodopsin domain-containing protein</fullName>
    </recommendedName>
</protein>
<name>A0AA40DI25_9PEZI</name>
<dbReference type="AlphaFoldDB" id="A0AA40DI25"/>
<proteinExistence type="inferred from homology"/>
<gene>
    <name evidence="9" type="ORF">QBC41DRAFT_377791</name>
</gene>
<feature type="region of interest" description="Disordered" evidence="6">
    <location>
        <begin position="288"/>
        <end position="397"/>
    </location>
</feature>
<feature type="compositionally biased region" description="Low complexity" evidence="6">
    <location>
        <begin position="320"/>
        <end position="340"/>
    </location>
</feature>
<evidence type="ECO:0000256" key="1">
    <source>
        <dbReference type="ARBA" id="ARBA00004141"/>
    </source>
</evidence>